<evidence type="ECO:0000256" key="1">
    <source>
        <dbReference type="ARBA" id="ARBA00022536"/>
    </source>
</evidence>
<feature type="domain" description="EGF-like" evidence="3">
    <location>
        <begin position="286"/>
        <end position="321"/>
    </location>
</feature>
<dbReference type="SMART" id="SM00181">
    <property type="entry name" value="EGF"/>
    <property type="match status" value="5"/>
</dbReference>
<feature type="domain" description="EGF-like" evidence="3">
    <location>
        <begin position="336"/>
        <end position="368"/>
    </location>
</feature>
<name>A0A8B8BYN2_CRAVI</name>
<dbReference type="InterPro" id="IPR042635">
    <property type="entry name" value="MEGF10/SREC1/2-like"/>
</dbReference>
<keyword evidence="2" id="KW-0472">Membrane</keyword>
<keyword evidence="4" id="KW-1185">Reference proteome</keyword>
<feature type="domain" description="EGF-like" evidence="3">
    <location>
        <begin position="158"/>
        <end position="187"/>
    </location>
</feature>
<gene>
    <name evidence="5" type="primary">LOC111114477</name>
</gene>
<keyword evidence="2" id="KW-1133">Transmembrane helix</keyword>
<dbReference type="OrthoDB" id="10252017at2759"/>
<accession>A0A8B8BYN2</accession>
<organism evidence="4 5">
    <name type="scientific">Crassostrea virginica</name>
    <name type="common">Eastern oyster</name>
    <dbReference type="NCBI Taxonomy" id="6565"/>
    <lineage>
        <taxon>Eukaryota</taxon>
        <taxon>Metazoa</taxon>
        <taxon>Spiralia</taxon>
        <taxon>Lophotrochozoa</taxon>
        <taxon>Mollusca</taxon>
        <taxon>Bivalvia</taxon>
        <taxon>Autobranchia</taxon>
        <taxon>Pteriomorphia</taxon>
        <taxon>Ostreida</taxon>
        <taxon>Ostreoidea</taxon>
        <taxon>Ostreidae</taxon>
        <taxon>Crassostrea</taxon>
    </lineage>
</organism>
<evidence type="ECO:0000313" key="4">
    <source>
        <dbReference type="Proteomes" id="UP000694844"/>
    </source>
</evidence>
<protein>
    <submittedName>
        <fullName evidence="5">Multiple epidermal growth factor-like domains protein 11</fullName>
    </submittedName>
</protein>
<dbReference type="PANTHER" id="PTHR24043:SF8">
    <property type="entry name" value="EGF-LIKE DOMAIN-CONTAINING PROTEIN"/>
    <property type="match status" value="1"/>
</dbReference>
<evidence type="ECO:0000259" key="3">
    <source>
        <dbReference type="SMART" id="SM00181"/>
    </source>
</evidence>
<dbReference type="AlphaFoldDB" id="A0A8B8BYN2"/>
<dbReference type="KEGG" id="cvn:111114477"/>
<dbReference type="Gene3D" id="2.60.120.260">
    <property type="entry name" value="Galactose-binding domain-like"/>
    <property type="match status" value="1"/>
</dbReference>
<evidence type="ECO:0000256" key="2">
    <source>
        <dbReference type="SAM" id="Phobius"/>
    </source>
</evidence>
<dbReference type="Gene3D" id="2.170.300.10">
    <property type="entry name" value="Tie2 ligand-binding domain superfamily"/>
    <property type="match status" value="1"/>
</dbReference>
<feature type="domain" description="EGF-like" evidence="3">
    <location>
        <begin position="189"/>
        <end position="231"/>
    </location>
</feature>
<reference evidence="5" key="1">
    <citation type="submission" date="2025-08" db="UniProtKB">
        <authorList>
            <consortium name="RefSeq"/>
        </authorList>
    </citation>
    <scope>IDENTIFICATION</scope>
    <source>
        <tissue evidence="5">Whole sample</tissue>
    </source>
</reference>
<dbReference type="GO" id="GO:0005044">
    <property type="term" value="F:scavenger receptor activity"/>
    <property type="evidence" value="ECO:0007669"/>
    <property type="project" value="InterPro"/>
</dbReference>
<proteinExistence type="predicted"/>
<sequence>MVEASNAVDGLKSDLSVTGGQCVISETKKQTATWWVNLTNILSIHHITIYYRTENEEWGPSNNLTTRFLGFSLYVSNTTDRLEGKLCFKDTIYNTSTIPSVFNTTCLVRGQYVIYYNERLTNFTYPDDYHEYAFNEICELEVYGCPAPGYYGTNCSMPCPEQCPSHCHIETGTCQGCKTGYRGYRCEQECFYGYFGKNCEQRCNDKCDGCNNVNGVCDRGCQAGWKGDNCQQQCSYGFYGQNCEQRCDDRCTGCSNVNGTCDRGCNPGWNGDNCQQQCKDKKYGLNCSTMCGNCRDLRQCHYINGSCLNGCSPGFQGEKCTMECAFGFYGIGCLQECSSFCKISRTCHHVTGLCKDGCKNGWQGNNCFEVSKVENTDTDWKSKFNGMLGAFCVLLVLTGCLVAYLLTLTRRNKKRRTNQHQHDVSTRQGRSQYCEDQAGETAGSGYHELSEYSTVPRTYQNLETY</sequence>
<feature type="transmembrane region" description="Helical" evidence="2">
    <location>
        <begin position="386"/>
        <end position="406"/>
    </location>
</feature>
<dbReference type="RefSeq" id="XP_022308498.1">
    <property type="nucleotide sequence ID" value="XM_022452790.1"/>
</dbReference>
<dbReference type="PANTHER" id="PTHR24043">
    <property type="entry name" value="SCAVENGER RECEPTOR CLASS F"/>
    <property type="match status" value="1"/>
</dbReference>
<keyword evidence="1" id="KW-0245">EGF-like domain</keyword>
<dbReference type="GeneID" id="111114477"/>
<dbReference type="Proteomes" id="UP000694844">
    <property type="component" value="Chromosome 9"/>
</dbReference>
<feature type="domain" description="EGF-like" evidence="3">
    <location>
        <begin position="242"/>
        <end position="275"/>
    </location>
</feature>
<dbReference type="InterPro" id="IPR000742">
    <property type="entry name" value="EGF"/>
</dbReference>
<keyword evidence="2" id="KW-0812">Transmembrane</keyword>
<evidence type="ECO:0000313" key="5">
    <source>
        <dbReference type="RefSeq" id="XP_022308498.1"/>
    </source>
</evidence>